<dbReference type="PRINTS" id="PR01165">
    <property type="entry name" value="CYCOXIDASEI"/>
</dbReference>
<dbReference type="InterPro" id="IPR023615">
    <property type="entry name" value="Cyt_c_Oxase_su1_BS"/>
</dbReference>
<dbReference type="SUPFAM" id="SSF81442">
    <property type="entry name" value="Cytochrome c oxidase subunit I-like"/>
    <property type="match status" value="1"/>
</dbReference>
<evidence type="ECO:0000313" key="9">
    <source>
        <dbReference type="EMBL" id="SEG74441.1"/>
    </source>
</evidence>
<feature type="domain" description="Cytochrome oxidase subunit I profile" evidence="8">
    <location>
        <begin position="22"/>
        <end position="559"/>
    </location>
</feature>
<comment type="subcellular location">
    <subcellularLocation>
        <location evidence="1">Membrane</location>
        <topology evidence="1">Multi-pass membrane protein</topology>
    </subcellularLocation>
</comment>
<dbReference type="RefSeq" id="WP_103874787.1">
    <property type="nucleotide sequence ID" value="NZ_FNUY01000011.1"/>
</dbReference>
<feature type="transmembrane region" description="Helical" evidence="7">
    <location>
        <begin position="40"/>
        <end position="62"/>
    </location>
</feature>
<feature type="transmembrane region" description="Helical" evidence="7">
    <location>
        <begin position="307"/>
        <end position="328"/>
    </location>
</feature>
<proteinExistence type="inferred from homology"/>
<keyword evidence="5 7" id="KW-0472">Membrane</keyword>
<feature type="transmembrane region" description="Helical" evidence="7">
    <location>
        <begin position="376"/>
        <end position="398"/>
    </location>
</feature>
<feature type="transmembrane region" description="Helical" evidence="7">
    <location>
        <begin position="213"/>
        <end position="241"/>
    </location>
</feature>
<organism evidence="9 10">
    <name type="scientific">Bosea lathyri</name>
    <dbReference type="NCBI Taxonomy" id="1036778"/>
    <lineage>
        <taxon>Bacteria</taxon>
        <taxon>Pseudomonadati</taxon>
        <taxon>Pseudomonadota</taxon>
        <taxon>Alphaproteobacteria</taxon>
        <taxon>Hyphomicrobiales</taxon>
        <taxon>Boseaceae</taxon>
        <taxon>Bosea</taxon>
    </lineage>
</organism>
<dbReference type="GO" id="GO:0016020">
    <property type="term" value="C:membrane"/>
    <property type="evidence" value="ECO:0007669"/>
    <property type="project" value="UniProtKB-SubCell"/>
</dbReference>
<dbReference type="EMBL" id="FNUY01000011">
    <property type="protein sequence ID" value="SEG74441.1"/>
    <property type="molecule type" value="Genomic_DNA"/>
</dbReference>
<dbReference type="Gene3D" id="1.20.210.10">
    <property type="entry name" value="Cytochrome c oxidase-like, subunit I domain"/>
    <property type="match status" value="1"/>
</dbReference>
<dbReference type="InterPro" id="IPR036927">
    <property type="entry name" value="Cyt_c_oxase-like_su1_sf"/>
</dbReference>
<feature type="transmembrane region" description="Helical" evidence="7">
    <location>
        <begin position="453"/>
        <end position="475"/>
    </location>
</feature>
<dbReference type="InterPro" id="IPR000883">
    <property type="entry name" value="Cyt_C_Oxase_1"/>
</dbReference>
<evidence type="ECO:0000256" key="5">
    <source>
        <dbReference type="ARBA" id="ARBA00023136"/>
    </source>
</evidence>
<dbReference type="GO" id="GO:0015990">
    <property type="term" value="P:electron transport coupled proton transport"/>
    <property type="evidence" value="ECO:0007669"/>
    <property type="project" value="TreeGrafter"/>
</dbReference>
<feature type="transmembrane region" description="Helical" evidence="7">
    <location>
        <begin position="274"/>
        <end position="295"/>
    </location>
</feature>
<evidence type="ECO:0000259" key="8">
    <source>
        <dbReference type="PROSITE" id="PS50855"/>
    </source>
</evidence>
<keyword evidence="3 6" id="KW-0812">Transmembrane</keyword>
<comment type="similarity">
    <text evidence="6">Belongs to the heme-copper respiratory oxidase family.</text>
</comment>
<keyword evidence="6" id="KW-0813">Transport</keyword>
<accession>A0A1H6CN98</accession>
<feature type="transmembrane region" description="Helical" evidence="7">
    <location>
        <begin position="171"/>
        <end position="192"/>
    </location>
</feature>
<protein>
    <submittedName>
        <fullName evidence="9">Cytochrome c oxidase subunit 1</fullName>
    </submittedName>
</protein>
<evidence type="ECO:0000256" key="7">
    <source>
        <dbReference type="SAM" id="Phobius"/>
    </source>
</evidence>
<dbReference type="OrthoDB" id="9803294at2"/>
<keyword evidence="6" id="KW-0349">Heme</keyword>
<keyword evidence="4 7" id="KW-1133">Transmembrane helix</keyword>
<dbReference type="PROSITE" id="PS00077">
    <property type="entry name" value="COX1_CUB"/>
    <property type="match status" value="1"/>
</dbReference>
<dbReference type="GO" id="GO:0022904">
    <property type="term" value="P:respiratory electron transport chain"/>
    <property type="evidence" value="ECO:0007669"/>
    <property type="project" value="TreeGrafter"/>
</dbReference>
<evidence type="ECO:0000313" key="10">
    <source>
        <dbReference type="Proteomes" id="UP000236743"/>
    </source>
</evidence>
<feature type="transmembrane region" description="Helical" evidence="7">
    <location>
        <begin position="410"/>
        <end position="433"/>
    </location>
</feature>
<feature type="transmembrane region" description="Helical" evidence="7">
    <location>
        <begin position="495"/>
        <end position="519"/>
    </location>
</feature>
<dbReference type="PANTHER" id="PTHR10422:SF18">
    <property type="entry name" value="CYTOCHROME C OXIDASE SUBUNIT 1"/>
    <property type="match status" value="1"/>
</dbReference>
<evidence type="ECO:0000256" key="2">
    <source>
        <dbReference type="ARBA" id="ARBA00022660"/>
    </source>
</evidence>
<evidence type="ECO:0000256" key="3">
    <source>
        <dbReference type="ARBA" id="ARBA00022692"/>
    </source>
</evidence>
<keyword evidence="6" id="KW-0408">Iron</keyword>
<dbReference type="PROSITE" id="PS50855">
    <property type="entry name" value="COX1"/>
    <property type="match status" value="1"/>
</dbReference>
<sequence length="586" mass="65182">MADVTHGTLPPLSASETDDVELYHPHSWITRYVFSQDAKIIAIQYSLTALAIGLVALVLSWLMRMQLAFPGLISFIDADHYYQLITMHGMIMVIYLLTALFLGGFGNYLIPLMLGARDMVFPYVNMLSFWIYFLAVLVLVVGFFVPGGPTGAGWTLYPPQAILANTPGQQWGIIVMLVSLMLFIIGFTMGGLNYVVTVLQGRCRGMTLMRMPLTIWGIFTATIMALLAFPALFVGAVMMLLDRLIGTSFFMPAIVAMGEQLAYKGGSPILFQHLFWFFGHPEVYIVALPAFGIVSDLISTHARKNIFGYRMMVWALVAIGALSFVVWAHHMYVSGMHPSFGFFFATTTLIIAIPTAIKVYNWVLTLWRGDIHFTPPMLFALGFIVTFVNGGLTGLFLGNVVVDVPLSDTMFVVAHFHMVMGVAPILVIFGAIYHWYPKITGRMLNDAMAKLHFWVTFLGAYLIFFPMHYIGLMGVPRRYHEMGEMAFVPPSTVTLNAFITIVALIVGAAQLVFVFNLAWSLRKGRPAGGNPWRATTLEWQTPQTPPAHGNWGQSLPVVYRWAYDYSVPGAAQDFLPQNQPPDPQPA</sequence>
<name>A0A1H6CN98_9HYPH</name>
<keyword evidence="10" id="KW-1185">Reference proteome</keyword>
<dbReference type="InterPro" id="IPR023616">
    <property type="entry name" value="Cyt_c_oxase-like_su1_dom"/>
</dbReference>
<keyword evidence="6" id="KW-0249">Electron transport</keyword>
<evidence type="ECO:0000256" key="1">
    <source>
        <dbReference type="ARBA" id="ARBA00004141"/>
    </source>
</evidence>
<dbReference type="AlphaFoldDB" id="A0A1H6CN98"/>
<dbReference type="Pfam" id="PF00115">
    <property type="entry name" value="COX1"/>
    <property type="match status" value="1"/>
</dbReference>
<dbReference type="Proteomes" id="UP000236743">
    <property type="component" value="Unassembled WGS sequence"/>
</dbReference>
<feature type="transmembrane region" description="Helical" evidence="7">
    <location>
        <begin position="122"/>
        <end position="145"/>
    </location>
</feature>
<feature type="transmembrane region" description="Helical" evidence="7">
    <location>
        <begin position="340"/>
        <end position="364"/>
    </location>
</feature>
<dbReference type="GO" id="GO:0020037">
    <property type="term" value="F:heme binding"/>
    <property type="evidence" value="ECO:0007669"/>
    <property type="project" value="InterPro"/>
</dbReference>
<dbReference type="PANTHER" id="PTHR10422">
    <property type="entry name" value="CYTOCHROME C OXIDASE SUBUNIT 1"/>
    <property type="match status" value="1"/>
</dbReference>
<dbReference type="GO" id="GO:0004129">
    <property type="term" value="F:cytochrome-c oxidase activity"/>
    <property type="evidence" value="ECO:0007669"/>
    <property type="project" value="InterPro"/>
</dbReference>
<evidence type="ECO:0000256" key="4">
    <source>
        <dbReference type="ARBA" id="ARBA00022989"/>
    </source>
</evidence>
<dbReference type="GO" id="GO:0009060">
    <property type="term" value="P:aerobic respiration"/>
    <property type="evidence" value="ECO:0007669"/>
    <property type="project" value="InterPro"/>
</dbReference>
<reference evidence="9 10" key="1">
    <citation type="submission" date="2016-10" db="EMBL/GenBank/DDBJ databases">
        <authorList>
            <person name="de Groot N.N."/>
        </authorList>
    </citation>
    <scope>NUCLEOTIDE SEQUENCE [LARGE SCALE GENOMIC DNA]</scope>
    <source>
        <strain evidence="9 10">DSM 26656</strain>
    </source>
</reference>
<evidence type="ECO:0000256" key="6">
    <source>
        <dbReference type="RuleBase" id="RU000370"/>
    </source>
</evidence>
<feature type="transmembrane region" description="Helical" evidence="7">
    <location>
        <begin position="82"/>
        <end position="110"/>
    </location>
</feature>
<keyword evidence="6" id="KW-0479">Metal-binding</keyword>
<gene>
    <name evidence="9" type="ORF">SAMN04488115_11187</name>
</gene>
<keyword evidence="2 6" id="KW-0679">Respiratory chain</keyword>